<gene>
    <name evidence="1" type="ORF">S01H1_71908</name>
</gene>
<organism evidence="1">
    <name type="scientific">marine sediment metagenome</name>
    <dbReference type="NCBI Taxonomy" id="412755"/>
    <lineage>
        <taxon>unclassified sequences</taxon>
        <taxon>metagenomes</taxon>
        <taxon>ecological metagenomes</taxon>
    </lineage>
</organism>
<dbReference type="AlphaFoldDB" id="X0WIL4"/>
<evidence type="ECO:0000313" key="1">
    <source>
        <dbReference type="EMBL" id="GAG30829.1"/>
    </source>
</evidence>
<proteinExistence type="predicted"/>
<accession>X0WIL4</accession>
<feature type="non-terminal residue" evidence="1">
    <location>
        <position position="84"/>
    </location>
</feature>
<protein>
    <submittedName>
        <fullName evidence="1">Uncharacterized protein</fullName>
    </submittedName>
</protein>
<comment type="caution">
    <text evidence="1">The sequence shown here is derived from an EMBL/GenBank/DDBJ whole genome shotgun (WGS) entry which is preliminary data.</text>
</comment>
<reference evidence="1" key="1">
    <citation type="journal article" date="2014" name="Front. Microbiol.">
        <title>High frequency of phylogenetically diverse reductive dehalogenase-homologous genes in deep subseafloor sedimentary metagenomes.</title>
        <authorList>
            <person name="Kawai M."/>
            <person name="Futagami T."/>
            <person name="Toyoda A."/>
            <person name="Takaki Y."/>
            <person name="Nishi S."/>
            <person name="Hori S."/>
            <person name="Arai W."/>
            <person name="Tsubouchi T."/>
            <person name="Morono Y."/>
            <person name="Uchiyama I."/>
            <person name="Ito T."/>
            <person name="Fujiyama A."/>
            <person name="Inagaki F."/>
            <person name="Takami H."/>
        </authorList>
    </citation>
    <scope>NUCLEOTIDE SEQUENCE</scope>
    <source>
        <strain evidence="1">Expedition CK06-06</strain>
    </source>
</reference>
<sequence length="84" mass="8890">MKIGTRIVPAFALLVAAVSVASLIAVGSLESGVREVGQFHGPALRHIQAIEAHVKDAVEESLAYVVSGLESEKQGFIEWADGFD</sequence>
<name>X0WIL4_9ZZZZ</name>
<dbReference type="EMBL" id="BARS01047912">
    <property type="protein sequence ID" value="GAG30829.1"/>
    <property type="molecule type" value="Genomic_DNA"/>
</dbReference>